<dbReference type="EMBL" id="HACA01031648">
    <property type="protein sequence ID" value="CDW49009.1"/>
    <property type="molecule type" value="Transcribed_RNA"/>
</dbReference>
<protein>
    <submittedName>
        <fullName evidence="1">Uncharacterized protein</fullName>
    </submittedName>
</protein>
<name>A0A0K2VEY0_LEPSM</name>
<dbReference type="AlphaFoldDB" id="A0A0K2VEY0"/>
<organism evidence="1">
    <name type="scientific">Lepeophtheirus salmonis</name>
    <name type="common">Salmon louse</name>
    <name type="synonym">Caligus salmonis</name>
    <dbReference type="NCBI Taxonomy" id="72036"/>
    <lineage>
        <taxon>Eukaryota</taxon>
        <taxon>Metazoa</taxon>
        <taxon>Ecdysozoa</taxon>
        <taxon>Arthropoda</taxon>
        <taxon>Crustacea</taxon>
        <taxon>Multicrustacea</taxon>
        <taxon>Hexanauplia</taxon>
        <taxon>Copepoda</taxon>
        <taxon>Siphonostomatoida</taxon>
        <taxon>Caligidae</taxon>
        <taxon>Lepeophtheirus</taxon>
    </lineage>
</organism>
<reference evidence="1" key="1">
    <citation type="submission" date="2014-05" db="EMBL/GenBank/DDBJ databases">
        <authorList>
            <person name="Chronopoulou M."/>
        </authorList>
    </citation>
    <scope>NUCLEOTIDE SEQUENCE</scope>
    <source>
        <tissue evidence="1">Whole organism</tissue>
    </source>
</reference>
<sequence length="43" mass="5324">MITHKIKPMPCFCINLYEMSLYKMFYTNYTYTNMFFTKLPINK</sequence>
<evidence type="ECO:0000313" key="1">
    <source>
        <dbReference type="EMBL" id="CDW49009.1"/>
    </source>
</evidence>
<accession>A0A0K2VEY0</accession>
<proteinExistence type="predicted"/>